<dbReference type="InterPro" id="IPR007497">
    <property type="entry name" value="SIMPL/DUF541"/>
</dbReference>
<dbReference type="RefSeq" id="WP_204540317.1">
    <property type="nucleotide sequence ID" value="NZ_JAFBFI010000004.1"/>
</dbReference>
<proteinExistence type="predicted"/>
<comment type="caution">
    <text evidence="1">The sequence shown here is derived from an EMBL/GenBank/DDBJ whole genome shotgun (WGS) entry which is preliminary data.</text>
</comment>
<dbReference type="PANTHER" id="PTHR34387">
    <property type="entry name" value="SLR1258 PROTEIN"/>
    <property type="match status" value="1"/>
</dbReference>
<organism evidence="1 2">
    <name type="scientific">Peribacillus deserti</name>
    <dbReference type="NCBI Taxonomy" id="673318"/>
    <lineage>
        <taxon>Bacteria</taxon>
        <taxon>Bacillati</taxon>
        <taxon>Bacillota</taxon>
        <taxon>Bacilli</taxon>
        <taxon>Bacillales</taxon>
        <taxon>Bacillaceae</taxon>
        <taxon>Peribacillus</taxon>
    </lineage>
</organism>
<dbReference type="InterPro" id="IPR052022">
    <property type="entry name" value="26kDa_periplasmic_antigen"/>
</dbReference>
<name>A0ABS2QFH4_9BACI</name>
<dbReference type="Gene3D" id="3.30.110.170">
    <property type="entry name" value="Protein of unknown function (DUF541), domain 1"/>
    <property type="match status" value="1"/>
</dbReference>
<dbReference type="Gene3D" id="3.30.70.2970">
    <property type="entry name" value="Protein of unknown function (DUF541), domain 2"/>
    <property type="match status" value="1"/>
</dbReference>
<keyword evidence="2" id="KW-1185">Reference proteome</keyword>
<dbReference type="Proteomes" id="UP000823486">
    <property type="component" value="Unassembled WGS sequence"/>
</dbReference>
<evidence type="ECO:0000313" key="1">
    <source>
        <dbReference type="EMBL" id="MBM7691899.1"/>
    </source>
</evidence>
<dbReference type="Pfam" id="PF04402">
    <property type="entry name" value="SIMPL"/>
    <property type="match status" value="1"/>
</dbReference>
<reference evidence="1 2" key="1">
    <citation type="submission" date="2021-01" db="EMBL/GenBank/DDBJ databases">
        <title>Genomic Encyclopedia of Type Strains, Phase IV (KMG-IV): sequencing the most valuable type-strain genomes for metagenomic binning, comparative biology and taxonomic classification.</title>
        <authorList>
            <person name="Goeker M."/>
        </authorList>
    </citation>
    <scope>NUCLEOTIDE SEQUENCE [LARGE SCALE GENOMIC DNA]</scope>
    <source>
        <strain evidence="1 2">DSM 105482</strain>
    </source>
</reference>
<accession>A0ABS2QFH4</accession>
<evidence type="ECO:0000313" key="2">
    <source>
        <dbReference type="Proteomes" id="UP000823486"/>
    </source>
</evidence>
<gene>
    <name evidence="1" type="ORF">JOC77_001309</name>
</gene>
<protein>
    <submittedName>
        <fullName evidence="1">Uncharacterized protein YggE</fullName>
    </submittedName>
</protein>
<dbReference type="PANTHER" id="PTHR34387:SF1">
    <property type="entry name" value="PERIPLASMIC IMMUNOGENIC PROTEIN"/>
    <property type="match status" value="1"/>
</dbReference>
<dbReference type="EMBL" id="JAFBFI010000004">
    <property type="protein sequence ID" value="MBM7691899.1"/>
    <property type="molecule type" value="Genomic_DNA"/>
</dbReference>
<sequence>MQQSDRRSERYPSIRVTGFGSVSVQPDKASLIAGVITDGNSAAAAQAENASKISAVIAAIIKAGVQRQDIQTSEYRIDILYDYVEGKQVFKGYRVTHLLSISFLNTALTGSVIDAAAANGANSISNVSFQASNPSAFYLKALSLAVQDAQNKAVSIAISVHSNIMPEPLEIIELTDMEPQPRVLGLQSTSLPAAATPIEPGRTQITAKISALFRYGRTLKP</sequence>